<feature type="signal peptide" evidence="1">
    <location>
        <begin position="1"/>
        <end position="22"/>
    </location>
</feature>
<sequence length="105" mass="11243">MKKTAIAAALLCLTATTMPAMADDNVDSGDPCTVFLCMAGKVMGESPSECNGAVKKFFSINAFKKKHRFNPGKTFDMRQEFLGQCASADPATVSKILSKFGKIRG</sequence>
<name>A0A142BQ32_ENTCL</name>
<reference evidence="2" key="1">
    <citation type="journal article" date="2016" name="Antimicrob. Agents Chemother.">
        <title>Genomic characterization of Enterobacter cloacae isolates from China that co-produce KPC-3 and NDM-1 carbapenemases.</title>
        <authorList>
            <person name="Du H."/>
            <person name="Chen L."/>
            <person name="Chavda K.D."/>
            <person name="Pandey R."/>
            <person name="Zhang H."/>
            <person name="Xie X."/>
            <person name="Tang Y.W."/>
            <person name="Kreiswirth B.N."/>
        </authorList>
    </citation>
    <scope>NUCLEOTIDE SEQUENCE</scope>
    <source>
        <strain evidence="2">SZECL1</strain>
        <plasmid evidence="2">pKPC3_SZ</plasmid>
    </source>
</reference>
<organism evidence="2">
    <name type="scientific">Enterobacter cloacae</name>
    <dbReference type="NCBI Taxonomy" id="550"/>
    <lineage>
        <taxon>Bacteria</taxon>
        <taxon>Pseudomonadati</taxon>
        <taxon>Pseudomonadota</taxon>
        <taxon>Gammaproteobacteria</taxon>
        <taxon>Enterobacterales</taxon>
        <taxon>Enterobacteriaceae</taxon>
        <taxon>Enterobacter</taxon>
        <taxon>Enterobacter cloacae complex</taxon>
    </lineage>
</organism>
<proteinExistence type="predicted"/>
<protein>
    <submittedName>
        <fullName evidence="2">KikA</fullName>
    </submittedName>
</protein>
<evidence type="ECO:0000256" key="1">
    <source>
        <dbReference type="SAM" id="SignalP"/>
    </source>
</evidence>
<evidence type="ECO:0000313" key="2">
    <source>
        <dbReference type="EMBL" id="AMP35190.1"/>
    </source>
</evidence>
<dbReference type="AlphaFoldDB" id="A0A142BQ32"/>
<dbReference type="Pfam" id="PF07424">
    <property type="entry name" value="TrbM"/>
    <property type="match status" value="1"/>
</dbReference>
<dbReference type="InterPro" id="IPR009989">
    <property type="entry name" value="TrbM"/>
</dbReference>
<keyword evidence="1" id="KW-0732">Signal</keyword>
<geneLocation type="plasmid" evidence="2">
    <name>pKPC3_SZ</name>
</geneLocation>
<dbReference type="EMBL" id="KU302800">
    <property type="protein sequence ID" value="AMP35190.1"/>
    <property type="molecule type" value="Genomic_DNA"/>
</dbReference>
<keyword evidence="2" id="KW-0614">Plasmid</keyword>
<accession>A0A142BQ32</accession>
<dbReference type="RefSeq" id="WP_058999017.1">
    <property type="nucleotide sequence ID" value="NZ_KU302800.1"/>
</dbReference>
<feature type="chain" id="PRO_5007493427" evidence="1">
    <location>
        <begin position="23"/>
        <end position="105"/>
    </location>
</feature>